<proteinExistence type="predicted"/>
<evidence type="ECO:0000313" key="2">
    <source>
        <dbReference type="EMBL" id="KIM21484.1"/>
    </source>
</evidence>
<evidence type="ECO:0000313" key="3">
    <source>
        <dbReference type="Proteomes" id="UP000054097"/>
    </source>
</evidence>
<feature type="region of interest" description="Disordered" evidence="1">
    <location>
        <begin position="642"/>
        <end position="693"/>
    </location>
</feature>
<feature type="region of interest" description="Disordered" evidence="1">
    <location>
        <begin position="37"/>
        <end position="56"/>
    </location>
</feature>
<name>A0A0C3AN80_SERVB</name>
<dbReference type="EMBL" id="KN824382">
    <property type="protein sequence ID" value="KIM21484.1"/>
    <property type="molecule type" value="Genomic_DNA"/>
</dbReference>
<feature type="compositionally biased region" description="Basic residues" evidence="1">
    <location>
        <begin position="37"/>
        <end position="47"/>
    </location>
</feature>
<feature type="compositionally biased region" description="Low complexity" evidence="1">
    <location>
        <begin position="658"/>
        <end position="679"/>
    </location>
</feature>
<feature type="compositionally biased region" description="Polar residues" evidence="1">
    <location>
        <begin position="150"/>
        <end position="161"/>
    </location>
</feature>
<dbReference type="Proteomes" id="UP000054097">
    <property type="component" value="Unassembled WGS sequence"/>
</dbReference>
<protein>
    <submittedName>
        <fullName evidence="2">Uncharacterized protein</fullName>
    </submittedName>
</protein>
<evidence type="ECO:0000256" key="1">
    <source>
        <dbReference type="SAM" id="MobiDB-lite"/>
    </source>
</evidence>
<feature type="compositionally biased region" description="Low complexity" evidence="1">
    <location>
        <begin position="172"/>
        <end position="194"/>
    </location>
</feature>
<reference evidence="3" key="2">
    <citation type="submission" date="2015-01" db="EMBL/GenBank/DDBJ databases">
        <title>Evolutionary Origins and Diversification of the Mycorrhizal Mutualists.</title>
        <authorList>
            <consortium name="DOE Joint Genome Institute"/>
            <consortium name="Mycorrhizal Genomics Consortium"/>
            <person name="Kohler A."/>
            <person name="Kuo A."/>
            <person name="Nagy L.G."/>
            <person name="Floudas D."/>
            <person name="Copeland A."/>
            <person name="Barry K.W."/>
            <person name="Cichocki N."/>
            <person name="Veneault-Fourrey C."/>
            <person name="LaButti K."/>
            <person name="Lindquist E.A."/>
            <person name="Lipzen A."/>
            <person name="Lundell T."/>
            <person name="Morin E."/>
            <person name="Murat C."/>
            <person name="Riley R."/>
            <person name="Ohm R."/>
            <person name="Sun H."/>
            <person name="Tunlid A."/>
            <person name="Henrissat B."/>
            <person name="Grigoriev I.V."/>
            <person name="Hibbett D.S."/>
            <person name="Martin F."/>
        </authorList>
    </citation>
    <scope>NUCLEOTIDE SEQUENCE [LARGE SCALE GENOMIC DNA]</scope>
    <source>
        <strain evidence="3">MAFF 305830</strain>
    </source>
</reference>
<accession>A0A0C3AN80</accession>
<dbReference type="HOGENOM" id="CLU_288386_0_0_1"/>
<feature type="compositionally biased region" description="Low complexity" evidence="1">
    <location>
        <begin position="642"/>
        <end position="651"/>
    </location>
</feature>
<sequence>MAIDKRGKNSKSRRVAVSSTLFANDFCHDASTKVRKQRSLKTYRRQATRRDPPNDNKLRKLINQSSPCRDNARTWTASSCSSSRSPLESILNLSWKLPGDMPLFTHQKLRPLLERTSHFEYALRYTTAHIPETWKVFQTVDWTAPIKSLASSNSSRPQWTDSDTDEPIFTKPISNSSCASSSQSPTPTPTKTEPQVYEQLAHETGSPLKGKSASQDESTAILFRKDTVLDARTRNQWNFVATMKPARFQWRHQTPKRALRRDRRRHTSYLDLNQSARNEDLWPQVAGPPFLSFENADTAGYLLEFVYEQSLSCLIGRRLVGLVQTEAFPAYYQHVTKWPPRISAARRLPTVDYICRATPKAMGWHENMCPVLFVAHSFPFEIGVLGPDIRPVTSKLAAVLQPTISLFILYYLDTRATFDEPIPHWMILFGATYNEATVEIWAHHPWLLGPSGEEDREEECIPKVDSSFRHNGWSPLHPASSRITASNRAMAIDKREKNSKSRRVAVSSTLFANDFCHDASTKVRKQRSLKKYRRHATRRDPLEGSKLRDTIGKLPVCCNNTRRRMPARCSPSPSPGLEHILNLSWKLPGDSIDFIHEKLSPLYKHRRHLEYALSHSNGPQIPDTWKIFQTVDWAYWNKPLASSSSSCTPISDSDDENPSPSKSTPRSSRASSSKGPSSTDAEQRVCPQSDLETGSMIECKPRPRIEHFAIVFRKDTVLDMRTRNQWNFMATLKPNVFKWRRQTKERALRRDMRRHAGFWDLNQSARNQDLWPQVAGPPFLSFNNVDASLRLLPLVYEQSWPCVIGRRLVDLVQTEAFPARYQHATQWPRRMSAVGRPPSTDYVCRAIPEAMGWQEEMCPVLFVVQSCPCRLRDCGYDTRAVTAKLAAVFQPMISLFILYYLDTRVTPDAPIPPWMILFGATYSQSEVKIYAHYPWLLEKSGEDREEEWCALSEKVASYAFRVWQGRVTERGVLLGALNRIQGHCKYVMHQLKAWDGYDRACKLLGL</sequence>
<gene>
    <name evidence="2" type="ORF">M408DRAFT_29553</name>
</gene>
<keyword evidence="3" id="KW-1185">Reference proteome</keyword>
<feature type="region of interest" description="Disordered" evidence="1">
    <location>
        <begin position="150"/>
        <end position="196"/>
    </location>
</feature>
<dbReference type="AlphaFoldDB" id="A0A0C3AN80"/>
<reference evidence="2 3" key="1">
    <citation type="submission" date="2014-04" db="EMBL/GenBank/DDBJ databases">
        <authorList>
            <consortium name="DOE Joint Genome Institute"/>
            <person name="Kuo A."/>
            <person name="Zuccaro A."/>
            <person name="Kohler A."/>
            <person name="Nagy L.G."/>
            <person name="Floudas D."/>
            <person name="Copeland A."/>
            <person name="Barry K.W."/>
            <person name="Cichocki N."/>
            <person name="Veneault-Fourrey C."/>
            <person name="LaButti K."/>
            <person name="Lindquist E.A."/>
            <person name="Lipzen A."/>
            <person name="Lundell T."/>
            <person name="Morin E."/>
            <person name="Murat C."/>
            <person name="Sun H."/>
            <person name="Tunlid A."/>
            <person name="Henrissat B."/>
            <person name="Grigoriev I.V."/>
            <person name="Hibbett D.S."/>
            <person name="Martin F."/>
            <person name="Nordberg H.P."/>
            <person name="Cantor M.N."/>
            <person name="Hua S.X."/>
        </authorList>
    </citation>
    <scope>NUCLEOTIDE SEQUENCE [LARGE SCALE GENOMIC DNA]</scope>
    <source>
        <strain evidence="2 3">MAFF 305830</strain>
    </source>
</reference>
<organism evidence="2 3">
    <name type="scientific">Serendipita vermifera MAFF 305830</name>
    <dbReference type="NCBI Taxonomy" id="933852"/>
    <lineage>
        <taxon>Eukaryota</taxon>
        <taxon>Fungi</taxon>
        <taxon>Dikarya</taxon>
        <taxon>Basidiomycota</taxon>
        <taxon>Agaricomycotina</taxon>
        <taxon>Agaricomycetes</taxon>
        <taxon>Sebacinales</taxon>
        <taxon>Serendipitaceae</taxon>
        <taxon>Serendipita</taxon>
    </lineage>
</organism>